<proteinExistence type="predicted"/>
<keyword evidence="1" id="KW-0472">Membrane</keyword>
<protein>
    <submittedName>
        <fullName evidence="2">Uncharacterized protein</fullName>
    </submittedName>
</protein>
<keyword evidence="1" id="KW-0812">Transmembrane</keyword>
<evidence type="ECO:0000313" key="3">
    <source>
        <dbReference type="Proteomes" id="UP000247233"/>
    </source>
</evidence>
<sequence>MDVLGLAWLGLAWSGLIWSGLIILRTRRVSLDFYIASTVSLGVTDEWMDRRTDASASVMRCLLV</sequence>
<name>A0A317VR65_9EURO</name>
<dbReference type="AlphaFoldDB" id="A0A317VR65"/>
<accession>A0A317VR65</accession>
<dbReference type="RefSeq" id="XP_025397047.1">
    <property type="nucleotide sequence ID" value="XM_025543792.1"/>
</dbReference>
<dbReference type="EMBL" id="MSFL01000023">
    <property type="protein sequence ID" value="PWY74400.1"/>
    <property type="molecule type" value="Genomic_DNA"/>
</dbReference>
<evidence type="ECO:0000256" key="1">
    <source>
        <dbReference type="SAM" id="Phobius"/>
    </source>
</evidence>
<keyword evidence="3" id="KW-1185">Reference proteome</keyword>
<dbReference type="VEuPathDB" id="FungiDB:BO70DRAFT_364361"/>
<feature type="transmembrane region" description="Helical" evidence="1">
    <location>
        <begin position="6"/>
        <end position="24"/>
    </location>
</feature>
<dbReference type="Proteomes" id="UP000247233">
    <property type="component" value="Unassembled WGS sequence"/>
</dbReference>
<organism evidence="2 3">
    <name type="scientific">Aspergillus heteromorphus CBS 117.55</name>
    <dbReference type="NCBI Taxonomy" id="1448321"/>
    <lineage>
        <taxon>Eukaryota</taxon>
        <taxon>Fungi</taxon>
        <taxon>Dikarya</taxon>
        <taxon>Ascomycota</taxon>
        <taxon>Pezizomycotina</taxon>
        <taxon>Eurotiomycetes</taxon>
        <taxon>Eurotiomycetidae</taxon>
        <taxon>Eurotiales</taxon>
        <taxon>Aspergillaceae</taxon>
        <taxon>Aspergillus</taxon>
        <taxon>Aspergillus subgen. Circumdati</taxon>
    </lineage>
</organism>
<gene>
    <name evidence="2" type="ORF">BO70DRAFT_364361</name>
</gene>
<keyword evidence="1" id="KW-1133">Transmembrane helix</keyword>
<evidence type="ECO:0000313" key="2">
    <source>
        <dbReference type="EMBL" id="PWY74400.1"/>
    </source>
</evidence>
<reference evidence="2 3" key="1">
    <citation type="submission" date="2016-12" db="EMBL/GenBank/DDBJ databases">
        <title>The genomes of Aspergillus section Nigri reveals drivers in fungal speciation.</title>
        <authorList>
            <consortium name="DOE Joint Genome Institute"/>
            <person name="Vesth T.C."/>
            <person name="Nybo J."/>
            <person name="Theobald S."/>
            <person name="Brandl J."/>
            <person name="Frisvad J.C."/>
            <person name="Nielsen K.F."/>
            <person name="Lyhne E.K."/>
            <person name="Kogle M.E."/>
            <person name="Kuo A."/>
            <person name="Riley R."/>
            <person name="Clum A."/>
            <person name="Nolan M."/>
            <person name="Lipzen A."/>
            <person name="Salamov A."/>
            <person name="Henrissat B."/>
            <person name="Wiebenga A."/>
            <person name="De Vries R.P."/>
            <person name="Grigoriev I.V."/>
            <person name="Mortensen U.H."/>
            <person name="Andersen M.R."/>
            <person name="Baker S.E."/>
        </authorList>
    </citation>
    <scope>NUCLEOTIDE SEQUENCE [LARGE SCALE GENOMIC DNA]</scope>
    <source>
        <strain evidence="2 3">CBS 117.55</strain>
    </source>
</reference>
<dbReference type="GeneID" id="37066029"/>
<comment type="caution">
    <text evidence="2">The sequence shown here is derived from an EMBL/GenBank/DDBJ whole genome shotgun (WGS) entry which is preliminary data.</text>
</comment>